<organism evidence="4 5">
    <name type="scientific">Caenorhabditis angaria</name>
    <dbReference type="NCBI Taxonomy" id="860376"/>
    <lineage>
        <taxon>Eukaryota</taxon>
        <taxon>Metazoa</taxon>
        <taxon>Ecdysozoa</taxon>
        <taxon>Nematoda</taxon>
        <taxon>Chromadorea</taxon>
        <taxon>Rhabditida</taxon>
        <taxon>Rhabditina</taxon>
        <taxon>Rhabditomorpha</taxon>
        <taxon>Rhabditoidea</taxon>
        <taxon>Rhabditidae</taxon>
        <taxon>Peloderinae</taxon>
        <taxon>Caenorhabditis</taxon>
    </lineage>
</organism>
<name>A0A9P1IUV9_9PELO</name>
<accession>A0A9P1IUV9</accession>
<dbReference type="EMBL" id="CANHGI010000005">
    <property type="protein sequence ID" value="CAI5451489.1"/>
    <property type="molecule type" value="Genomic_DNA"/>
</dbReference>
<feature type="chain" id="PRO_5040499339" description="Saposin B-type domain-containing protein" evidence="2">
    <location>
        <begin position="20"/>
        <end position="102"/>
    </location>
</feature>
<gene>
    <name evidence="4" type="ORF">CAMP_LOCUS14126</name>
</gene>
<evidence type="ECO:0000313" key="5">
    <source>
        <dbReference type="Proteomes" id="UP001152747"/>
    </source>
</evidence>
<reference evidence="4" key="1">
    <citation type="submission" date="2022-11" db="EMBL/GenBank/DDBJ databases">
        <authorList>
            <person name="Kikuchi T."/>
        </authorList>
    </citation>
    <scope>NUCLEOTIDE SEQUENCE</scope>
    <source>
        <strain evidence="4">PS1010</strain>
    </source>
</reference>
<evidence type="ECO:0000259" key="3">
    <source>
        <dbReference type="PROSITE" id="PS50015"/>
    </source>
</evidence>
<keyword evidence="5" id="KW-1185">Reference proteome</keyword>
<feature type="signal peptide" evidence="2">
    <location>
        <begin position="1"/>
        <end position="19"/>
    </location>
</feature>
<dbReference type="InterPro" id="IPR008139">
    <property type="entry name" value="SaposinB_dom"/>
</dbReference>
<protein>
    <recommendedName>
        <fullName evidence="3">Saposin B-type domain-containing protein</fullName>
    </recommendedName>
</protein>
<keyword evidence="1" id="KW-1015">Disulfide bond</keyword>
<dbReference type="PROSITE" id="PS50015">
    <property type="entry name" value="SAP_B"/>
    <property type="match status" value="1"/>
</dbReference>
<evidence type="ECO:0000313" key="4">
    <source>
        <dbReference type="EMBL" id="CAI5451489.1"/>
    </source>
</evidence>
<sequence length="102" mass="11394">MISKTSLFLLLALFSVSKADKKCEICLEVVESIQETNYLESMANLSTNQIRTFINQQVKSKCHGLPECKSIARTLIVNAEQLDFDVSFTPKVLCAFARLCSS</sequence>
<keyword evidence="2" id="KW-0732">Signal</keyword>
<feature type="domain" description="Saposin B-type" evidence="3">
    <location>
        <begin position="19"/>
        <end position="102"/>
    </location>
</feature>
<proteinExistence type="predicted"/>
<evidence type="ECO:0000256" key="2">
    <source>
        <dbReference type="SAM" id="SignalP"/>
    </source>
</evidence>
<comment type="caution">
    <text evidence="4">The sequence shown here is derived from an EMBL/GenBank/DDBJ whole genome shotgun (WGS) entry which is preliminary data.</text>
</comment>
<dbReference type="AlphaFoldDB" id="A0A9P1IUV9"/>
<dbReference type="Proteomes" id="UP001152747">
    <property type="component" value="Unassembled WGS sequence"/>
</dbReference>
<evidence type="ECO:0000256" key="1">
    <source>
        <dbReference type="ARBA" id="ARBA00023157"/>
    </source>
</evidence>